<dbReference type="Proteomes" id="UP000318186">
    <property type="component" value="Unassembled WGS sequence"/>
</dbReference>
<reference evidence="4 6" key="2">
    <citation type="submission" date="2022-10" db="EMBL/GenBank/DDBJ databases">
        <title>The complete genomes of actinobacterial strains from the NBC collection.</title>
        <authorList>
            <person name="Joergensen T.S."/>
            <person name="Alvarez Arevalo M."/>
            <person name="Sterndorff E.B."/>
            <person name="Faurdal D."/>
            <person name="Vuksanovic O."/>
            <person name="Mourched A.-S."/>
            <person name="Charusanti P."/>
            <person name="Shaw S."/>
            <person name="Blin K."/>
            <person name="Weber T."/>
        </authorList>
    </citation>
    <scope>NUCLEOTIDE SEQUENCE [LARGE SCALE GENOMIC DNA]</scope>
    <source>
        <strain evidence="4 6">NBC 01769</strain>
    </source>
</reference>
<keyword evidence="2" id="KW-1133">Transmembrane helix</keyword>
<evidence type="ECO:0000256" key="1">
    <source>
        <dbReference type="SAM" id="MobiDB-lite"/>
    </source>
</evidence>
<accession>A0A561UW39</accession>
<dbReference type="AlphaFoldDB" id="A0A561UW39"/>
<name>A0A561UW39_9ACTN</name>
<evidence type="ECO:0000313" key="6">
    <source>
        <dbReference type="Proteomes" id="UP001330827"/>
    </source>
</evidence>
<evidence type="ECO:0000313" key="4">
    <source>
        <dbReference type="EMBL" id="WSC15396.1"/>
    </source>
</evidence>
<dbReference type="EMBL" id="CP109114">
    <property type="protein sequence ID" value="WSC15396.1"/>
    <property type="molecule type" value="Genomic_DNA"/>
</dbReference>
<keyword evidence="2" id="KW-0812">Transmembrane</keyword>
<dbReference type="RefSeq" id="WP_145763878.1">
    <property type="nucleotide sequence ID" value="NZ_CP109114.1"/>
</dbReference>
<protein>
    <submittedName>
        <fullName evidence="3">Uncharacterized protein</fullName>
    </submittedName>
</protein>
<dbReference type="EMBL" id="VIWW01000001">
    <property type="protein sequence ID" value="TWG03578.1"/>
    <property type="molecule type" value="Genomic_DNA"/>
</dbReference>
<evidence type="ECO:0000313" key="5">
    <source>
        <dbReference type="Proteomes" id="UP000318186"/>
    </source>
</evidence>
<reference evidence="3 5" key="1">
    <citation type="submission" date="2019-06" db="EMBL/GenBank/DDBJ databases">
        <title>Sequencing the genomes of 1000 actinobacteria strains.</title>
        <authorList>
            <person name="Klenk H.-P."/>
        </authorList>
    </citation>
    <scope>NUCLEOTIDE SEQUENCE [LARGE SCALE GENOMIC DNA]</scope>
    <source>
        <strain evidence="3 5">DSM 42059</strain>
    </source>
</reference>
<keyword evidence="2" id="KW-0472">Membrane</keyword>
<dbReference type="Proteomes" id="UP001330827">
    <property type="component" value="Chromosome"/>
</dbReference>
<dbReference type="OrthoDB" id="4309713at2"/>
<sequence>MPRTRYPEHIPSSRRGDRGATAFEYLGTILVVVSLIGGMAVAGLGGQISQRIQCLVASIGGGSGGACDTGKGGEASGDPNAEFQPITCATVTKSGTQGGKIGVSFETLGIEFGGEFGFEETTSKANTDVNGDGKIDSKDEEVSLTFTDAASVKGTEKPKARIKFGDVGKDKVEIGAGLTVTTGDTWVFNSQKEADQFRKDLQEYKKLNRLNKLSNLSPVVGGATEVASWFGKGPKAKESRLKQNIEDRLGNKHITTQKLSLEVAAQAGFQFGAGLNTPDTTNPDGTTTPAPKPGATIEAGLEISESQEVTLTQNHINNTDAYTYQAKASGGAYAKGEAGPVKAGAEASGSAAGAITVTVDSKTGKVKSITMTRTLEGKLDANAGVKGDVNGNKKGGGTTTEVITTTVPLDDKYLSKEESDRIKAQMFSGQGMNSAFNYLFTGTPVPTTDPGTDDPFGHYAFQHGQVSKQEYDGSSSSEEIGLDVNLEVAGINGAYTSSESEKNLQKAEFLGAPANGQRSFVPYSYCAN</sequence>
<keyword evidence="6" id="KW-1185">Reference proteome</keyword>
<feature type="transmembrane region" description="Helical" evidence="2">
    <location>
        <begin position="21"/>
        <end position="44"/>
    </location>
</feature>
<feature type="region of interest" description="Disordered" evidence="1">
    <location>
        <begin position="273"/>
        <end position="295"/>
    </location>
</feature>
<organism evidence="3 5">
    <name type="scientific">Streptomyces brevispora</name>
    <dbReference type="NCBI Taxonomy" id="887462"/>
    <lineage>
        <taxon>Bacteria</taxon>
        <taxon>Bacillati</taxon>
        <taxon>Actinomycetota</taxon>
        <taxon>Actinomycetes</taxon>
        <taxon>Kitasatosporales</taxon>
        <taxon>Streptomycetaceae</taxon>
        <taxon>Streptomyces</taxon>
    </lineage>
</organism>
<evidence type="ECO:0000256" key="2">
    <source>
        <dbReference type="SAM" id="Phobius"/>
    </source>
</evidence>
<evidence type="ECO:0000313" key="3">
    <source>
        <dbReference type="EMBL" id="TWG03578.1"/>
    </source>
</evidence>
<proteinExistence type="predicted"/>
<gene>
    <name evidence="3" type="ORF">FHX80_112010</name>
    <name evidence="4" type="ORF">OIE64_22885</name>
</gene>